<dbReference type="OrthoDB" id="1436620at2"/>
<dbReference type="InterPro" id="IPR019619">
    <property type="entry name" value="DUF2490"/>
</dbReference>
<name>A0A507ZPP5_9FLAO</name>
<evidence type="ECO:0000313" key="1">
    <source>
        <dbReference type="EMBL" id="TQD38551.1"/>
    </source>
</evidence>
<reference evidence="1 2" key="1">
    <citation type="submission" date="2019-06" db="EMBL/GenBank/DDBJ databases">
        <title>Flavibacter putida gen. nov., sp. nov., a novel marine bacterium of the family Flavobacteriaceae isolated from coastal seawater.</title>
        <authorList>
            <person name="Feng X."/>
        </authorList>
    </citation>
    <scope>NUCLEOTIDE SEQUENCE [LARGE SCALE GENOMIC DNA]</scope>
    <source>
        <strain evidence="1 2">PLHSN227</strain>
    </source>
</reference>
<dbReference type="RefSeq" id="WP_141421978.1">
    <property type="nucleotide sequence ID" value="NZ_VIAR01000008.1"/>
</dbReference>
<gene>
    <name evidence="1" type="ORF">FKR84_09020</name>
</gene>
<sequence length="227" mass="26969">MKKPCTQYSLFFVFLLFPVFVVAQKDFTGLSEVEANINFETDSIWSFDFDFVRRDVLYGQERFEIQGQHFEITQVTQLKIGSGFKVGAGFRYYTKNLFDDKKQDELRVLQQLSYKNKRGVMSFKHRFRFSQRYRERLTFRTRYRFGVEFPLNGKMAKKPLSLAIQTETVYEFGKYEKPSLGQRLTSKIGFTVFKNTTADVGFEYRYRDFTNNPFSQLYFLLGFSVNL</sequence>
<evidence type="ECO:0000313" key="2">
    <source>
        <dbReference type="Proteomes" id="UP000317169"/>
    </source>
</evidence>
<dbReference type="Pfam" id="PF10677">
    <property type="entry name" value="DUF2490"/>
    <property type="match status" value="1"/>
</dbReference>
<keyword evidence="2" id="KW-1185">Reference proteome</keyword>
<dbReference type="Proteomes" id="UP000317169">
    <property type="component" value="Unassembled WGS sequence"/>
</dbReference>
<protein>
    <submittedName>
        <fullName evidence="1">DUF2490 domain-containing protein</fullName>
    </submittedName>
</protein>
<dbReference type="AlphaFoldDB" id="A0A507ZPP5"/>
<dbReference type="EMBL" id="VIAR01000008">
    <property type="protein sequence ID" value="TQD38551.1"/>
    <property type="molecule type" value="Genomic_DNA"/>
</dbReference>
<accession>A0A507ZPP5</accession>
<proteinExistence type="predicted"/>
<organism evidence="1 2">
    <name type="scientific">Haloflavibacter putidus</name>
    <dbReference type="NCBI Taxonomy" id="2576776"/>
    <lineage>
        <taxon>Bacteria</taxon>
        <taxon>Pseudomonadati</taxon>
        <taxon>Bacteroidota</taxon>
        <taxon>Flavobacteriia</taxon>
        <taxon>Flavobacteriales</taxon>
        <taxon>Flavobacteriaceae</taxon>
        <taxon>Haloflavibacter</taxon>
    </lineage>
</organism>
<comment type="caution">
    <text evidence="1">The sequence shown here is derived from an EMBL/GenBank/DDBJ whole genome shotgun (WGS) entry which is preliminary data.</text>
</comment>